<protein>
    <submittedName>
        <fullName evidence="1">Uncharacterized protein</fullName>
    </submittedName>
</protein>
<gene>
    <name evidence="1" type="ORF">I4F81_011566</name>
</gene>
<dbReference type="EMBL" id="CM020620">
    <property type="protein sequence ID" value="KAK1869084.1"/>
    <property type="molecule type" value="Genomic_DNA"/>
</dbReference>
<evidence type="ECO:0000313" key="1">
    <source>
        <dbReference type="EMBL" id="KAK1869084.1"/>
    </source>
</evidence>
<accession>A0ACC3CFY1</accession>
<comment type="caution">
    <text evidence="1">The sequence shown here is derived from an EMBL/GenBank/DDBJ whole genome shotgun (WGS) entry which is preliminary data.</text>
</comment>
<sequence length="164" mass="17616">MASPARLPAVDAEQERFEVELEFVQCLSTPAYLQFLAQNRYLEDPAFLRYLAYLSYWRRPEYARFLTHPSCLYFLGALRHPRFRAAIAHDDYMALVHAQQGFAWQFGGGGRAAAAGAAARAFEGEAEGGGWGVGGGGATRAAGGTGAGAVTLRVARGVGARCRG</sequence>
<keyword evidence="2" id="KW-1185">Reference proteome</keyword>
<reference evidence="1" key="1">
    <citation type="submission" date="2019-11" db="EMBL/GenBank/DDBJ databases">
        <title>Nori genome reveals adaptations in red seaweeds to the harsh intertidal environment.</title>
        <authorList>
            <person name="Wang D."/>
            <person name="Mao Y."/>
        </authorList>
    </citation>
    <scope>NUCLEOTIDE SEQUENCE</scope>
    <source>
        <tissue evidence="1">Gametophyte</tissue>
    </source>
</reference>
<evidence type="ECO:0000313" key="2">
    <source>
        <dbReference type="Proteomes" id="UP000798662"/>
    </source>
</evidence>
<dbReference type="Proteomes" id="UP000798662">
    <property type="component" value="Chromosome 3"/>
</dbReference>
<name>A0ACC3CFY1_PYRYE</name>
<organism evidence="1 2">
    <name type="scientific">Pyropia yezoensis</name>
    <name type="common">Susabi-nori</name>
    <name type="synonym">Porphyra yezoensis</name>
    <dbReference type="NCBI Taxonomy" id="2788"/>
    <lineage>
        <taxon>Eukaryota</taxon>
        <taxon>Rhodophyta</taxon>
        <taxon>Bangiophyceae</taxon>
        <taxon>Bangiales</taxon>
        <taxon>Bangiaceae</taxon>
        <taxon>Pyropia</taxon>
    </lineage>
</organism>
<proteinExistence type="predicted"/>